<feature type="domain" description="Glycosyltransferase family 28 N-terminal" evidence="2">
    <location>
        <begin position="3"/>
        <end position="135"/>
    </location>
</feature>
<dbReference type="RefSeq" id="WP_167034956.1">
    <property type="nucleotide sequence ID" value="NZ_CP050177.1"/>
</dbReference>
<name>A0A6G9H6T0_9ACTN</name>
<dbReference type="InterPro" id="IPR002213">
    <property type="entry name" value="UDP_glucos_trans"/>
</dbReference>
<dbReference type="FunFam" id="3.40.50.2000:FF:000009">
    <property type="entry name" value="Sterol 3-beta-glucosyltransferase UGT80A2"/>
    <property type="match status" value="1"/>
</dbReference>
<dbReference type="Pfam" id="PF03033">
    <property type="entry name" value="Glyco_transf_28"/>
    <property type="match status" value="1"/>
</dbReference>
<gene>
    <name evidence="4" type="ORF">HA039_31000</name>
</gene>
<evidence type="ECO:0000259" key="3">
    <source>
        <dbReference type="Pfam" id="PF06722"/>
    </source>
</evidence>
<keyword evidence="1 4" id="KW-0808">Transferase</keyword>
<dbReference type="EMBL" id="CP050177">
    <property type="protein sequence ID" value="QIQ06154.1"/>
    <property type="molecule type" value="Genomic_DNA"/>
</dbReference>
<dbReference type="KEGG" id="slia:HA039_31000"/>
<dbReference type="PANTHER" id="PTHR48050">
    <property type="entry name" value="STEROL 3-BETA-GLUCOSYLTRANSFERASE"/>
    <property type="match status" value="1"/>
</dbReference>
<feature type="domain" description="Erythromycin biosynthesis protein CIII-like C-terminal" evidence="3">
    <location>
        <begin position="306"/>
        <end position="377"/>
    </location>
</feature>
<dbReference type="GO" id="GO:0016758">
    <property type="term" value="F:hexosyltransferase activity"/>
    <property type="evidence" value="ECO:0007669"/>
    <property type="project" value="InterPro"/>
</dbReference>
<dbReference type="Gene3D" id="3.40.50.2000">
    <property type="entry name" value="Glycogen Phosphorylase B"/>
    <property type="match status" value="2"/>
</dbReference>
<evidence type="ECO:0000256" key="1">
    <source>
        <dbReference type="ARBA" id="ARBA00022679"/>
    </source>
</evidence>
<dbReference type="GO" id="GO:0008194">
    <property type="term" value="F:UDP-glycosyltransferase activity"/>
    <property type="evidence" value="ECO:0007669"/>
    <property type="project" value="InterPro"/>
</dbReference>
<organism evidence="4 5">
    <name type="scientific">Streptomyces liangshanensis</name>
    <dbReference type="NCBI Taxonomy" id="2717324"/>
    <lineage>
        <taxon>Bacteria</taxon>
        <taxon>Bacillati</taxon>
        <taxon>Actinomycetota</taxon>
        <taxon>Actinomycetes</taxon>
        <taxon>Kitasatosporales</taxon>
        <taxon>Streptomycetaceae</taxon>
        <taxon>Streptomyces</taxon>
    </lineage>
</organism>
<evidence type="ECO:0000259" key="2">
    <source>
        <dbReference type="Pfam" id="PF03033"/>
    </source>
</evidence>
<dbReference type="InterPro" id="IPR010610">
    <property type="entry name" value="EryCIII-like_C"/>
</dbReference>
<dbReference type="InterPro" id="IPR050426">
    <property type="entry name" value="Glycosyltransferase_28"/>
</dbReference>
<sequence length="413" mass="42866">MRVLLSTIGSRGEVQPLMALASQLRVLGAEVRLCAPPDFREWAGTLGIPFTSVGPELRPTARASATASPAARTPPTPEELRRLADASVAAQFAAVTAAARGCDAVVAGGALQFASRSVAEQLGIAYVYASYCPVTLPSPHHAPPPMSLRGPAPVPGAADPRTLWAEDARRWNSTIGPALDAHRAAAGLAPVADVRDHIFTDSPWLAADPALAPWPEPAELDVIPTGAWILPDERPLSPELEAFLDAGEPPVYFGFGSIRAPHDVSGAMVRAARALGRRVIVSRGWAGLLPPDDRPDCLSLGDVNQQALFGRVAAVVHHGGAGTTTAAARAGAPQVVVPQVYDQHYWARRVDALGIGSAHPPADPTADSLTAALDHALRPEVAARARRIAGAVCTDGALTAARRLVGAGSPSPS</sequence>
<dbReference type="PANTHER" id="PTHR48050:SF13">
    <property type="entry name" value="STEROL 3-BETA-GLUCOSYLTRANSFERASE UGT80A2"/>
    <property type="match status" value="1"/>
</dbReference>
<keyword evidence="5" id="KW-1185">Reference proteome</keyword>
<accession>A0A6G9H6T0</accession>
<evidence type="ECO:0000313" key="4">
    <source>
        <dbReference type="EMBL" id="QIQ06154.1"/>
    </source>
</evidence>
<dbReference type="Proteomes" id="UP000501179">
    <property type="component" value="Chromosome"/>
</dbReference>
<proteinExistence type="predicted"/>
<protein>
    <submittedName>
        <fullName evidence="4">Glycosyltransferase family 1 protein</fullName>
    </submittedName>
</protein>
<dbReference type="Pfam" id="PF06722">
    <property type="entry name" value="EryCIII-like_C"/>
    <property type="match status" value="1"/>
</dbReference>
<dbReference type="GO" id="GO:0005975">
    <property type="term" value="P:carbohydrate metabolic process"/>
    <property type="evidence" value="ECO:0007669"/>
    <property type="project" value="InterPro"/>
</dbReference>
<dbReference type="InterPro" id="IPR004276">
    <property type="entry name" value="GlycoTrans_28_N"/>
</dbReference>
<reference evidence="4 5" key="1">
    <citation type="submission" date="2020-03" db="EMBL/GenBank/DDBJ databases">
        <title>A novel species.</title>
        <authorList>
            <person name="Gao J."/>
        </authorList>
    </citation>
    <scope>NUCLEOTIDE SEQUENCE [LARGE SCALE GENOMIC DNA]</scope>
    <source>
        <strain evidence="4 5">QMT-12</strain>
    </source>
</reference>
<dbReference type="GO" id="GO:0033072">
    <property type="term" value="P:vancomycin biosynthetic process"/>
    <property type="evidence" value="ECO:0007669"/>
    <property type="project" value="UniProtKB-ARBA"/>
</dbReference>
<dbReference type="CDD" id="cd03784">
    <property type="entry name" value="GT1_Gtf-like"/>
    <property type="match status" value="1"/>
</dbReference>
<dbReference type="SUPFAM" id="SSF53756">
    <property type="entry name" value="UDP-Glycosyltransferase/glycogen phosphorylase"/>
    <property type="match status" value="1"/>
</dbReference>
<dbReference type="AlphaFoldDB" id="A0A6G9H6T0"/>
<evidence type="ECO:0000313" key="5">
    <source>
        <dbReference type="Proteomes" id="UP000501179"/>
    </source>
</evidence>